<comment type="catalytic activity">
    <reaction evidence="12">
        <text>K(+)(in) + H(+)(in) = K(+)(out) + H(+)(out)</text>
        <dbReference type="Rhea" id="RHEA:28490"/>
        <dbReference type="ChEBI" id="CHEBI:15378"/>
        <dbReference type="ChEBI" id="CHEBI:29103"/>
    </reaction>
</comment>
<evidence type="ECO:0000256" key="1">
    <source>
        <dbReference type="ARBA" id="ARBA00004141"/>
    </source>
</evidence>
<feature type="transmembrane region" description="Helical" evidence="12">
    <location>
        <begin position="469"/>
        <end position="486"/>
    </location>
</feature>
<gene>
    <name evidence="12" type="primary">kup</name>
    <name evidence="16" type="ORF">AVDCRST_MAG11-787</name>
</gene>
<feature type="transmembrane region" description="Helical" evidence="12">
    <location>
        <begin position="92"/>
        <end position="111"/>
    </location>
</feature>
<feature type="transmembrane region" description="Helical" evidence="12">
    <location>
        <begin position="261"/>
        <end position="279"/>
    </location>
</feature>
<feature type="region of interest" description="Disordered" evidence="13">
    <location>
        <begin position="1"/>
        <end position="32"/>
    </location>
</feature>
<evidence type="ECO:0000256" key="10">
    <source>
        <dbReference type="ARBA" id="ARBA00023065"/>
    </source>
</evidence>
<accession>A0A6J4KAG3</accession>
<feature type="compositionally biased region" description="Pro residues" evidence="13">
    <location>
        <begin position="1"/>
        <end position="12"/>
    </location>
</feature>
<dbReference type="InterPro" id="IPR053952">
    <property type="entry name" value="K_trans_C"/>
</dbReference>
<keyword evidence="10 12" id="KW-0406">Ion transport</keyword>
<dbReference type="HAMAP" id="MF_01522">
    <property type="entry name" value="Kup"/>
    <property type="match status" value="1"/>
</dbReference>
<comment type="similarity">
    <text evidence="2 12">Belongs to the HAK/KUP transporter (TC 2.A.72) family.</text>
</comment>
<keyword evidence="3 12" id="KW-0813">Transport</keyword>
<dbReference type="InterPro" id="IPR003855">
    <property type="entry name" value="K+_transporter"/>
</dbReference>
<dbReference type="GO" id="GO:0005886">
    <property type="term" value="C:plasma membrane"/>
    <property type="evidence" value="ECO:0007669"/>
    <property type="project" value="UniProtKB-SubCell"/>
</dbReference>
<reference evidence="16" key="1">
    <citation type="submission" date="2020-02" db="EMBL/GenBank/DDBJ databases">
        <authorList>
            <person name="Meier V. D."/>
        </authorList>
    </citation>
    <scope>NUCLEOTIDE SEQUENCE</scope>
    <source>
        <strain evidence="16">AVDCRST_MAG11</strain>
    </source>
</reference>
<feature type="transmembrane region" description="Helical" evidence="12">
    <location>
        <begin position="412"/>
        <end position="431"/>
    </location>
</feature>
<feature type="transmembrane region" description="Helical" evidence="12">
    <location>
        <begin position="51"/>
        <end position="72"/>
    </location>
</feature>
<comment type="function">
    <text evidence="12">Transport of potassium into the cell. Likely operates as a K(+):H(+) symporter.</text>
</comment>
<dbReference type="EMBL" id="CADCTU010000164">
    <property type="protein sequence ID" value="CAA9300421.1"/>
    <property type="molecule type" value="Genomic_DNA"/>
</dbReference>
<evidence type="ECO:0000259" key="14">
    <source>
        <dbReference type="Pfam" id="PF02705"/>
    </source>
</evidence>
<protein>
    <recommendedName>
        <fullName evidence="12">Probable potassium transport system protein Kup</fullName>
    </recommendedName>
</protein>
<keyword evidence="9 12" id="KW-1133">Transmembrane helix</keyword>
<name>A0A6J4KAG3_9BACT</name>
<evidence type="ECO:0000256" key="8">
    <source>
        <dbReference type="ARBA" id="ARBA00022958"/>
    </source>
</evidence>
<feature type="domain" description="K+ potassium transporter integral membrane" evidence="14">
    <location>
        <begin position="54"/>
        <end position="508"/>
    </location>
</feature>
<dbReference type="PANTHER" id="PTHR30540:SF79">
    <property type="entry name" value="LOW AFFINITY POTASSIUM TRANSPORT SYSTEM PROTEIN KUP"/>
    <property type="match status" value="1"/>
</dbReference>
<dbReference type="GO" id="GO:0015293">
    <property type="term" value="F:symporter activity"/>
    <property type="evidence" value="ECO:0007669"/>
    <property type="project" value="UniProtKB-UniRule"/>
</dbReference>
<dbReference type="GO" id="GO:0015079">
    <property type="term" value="F:potassium ion transmembrane transporter activity"/>
    <property type="evidence" value="ECO:0007669"/>
    <property type="project" value="UniProtKB-UniRule"/>
</dbReference>
<feature type="transmembrane region" description="Helical" evidence="12">
    <location>
        <begin position="291"/>
        <end position="318"/>
    </location>
</feature>
<evidence type="ECO:0000256" key="5">
    <source>
        <dbReference type="ARBA" id="ARBA00022538"/>
    </source>
</evidence>
<feature type="transmembrane region" description="Helical" evidence="12">
    <location>
        <begin position="330"/>
        <end position="351"/>
    </location>
</feature>
<evidence type="ECO:0000256" key="3">
    <source>
        <dbReference type="ARBA" id="ARBA00022448"/>
    </source>
</evidence>
<evidence type="ECO:0000313" key="16">
    <source>
        <dbReference type="EMBL" id="CAA9300421.1"/>
    </source>
</evidence>
<feature type="domain" description="K+ potassium transporter C-terminal" evidence="15">
    <location>
        <begin position="520"/>
        <end position="667"/>
    </location>
</feature>
<proteinExistence type="inferred from homology"/>
<organism evidence="16">
    <name type="scientific">uncultured Gemmatimonadaceae bacterium</name>
    <dbReference type="NCBI Taxonomy" id="246130"/>
    <lineage>
        <taxon>Bacteria</taxon>
        <taxon>Pseudomonadati</taxon>
        <taxon>Gemmatimonadota</taxon>
        <taxon>Gemmatimonadia</taxon>
        <taxon>Gemmatimonadales</taxon>
        <taxon>Gemmatimonadaceae</taxon>
        <taxon>environmental samples</taxon>
    </lineage>
</organism>
<keyword evidence="6 12" id="KW-0812">Transmembrane</keyword>
<dbReference type="Pfam" id="PF22776">
    <property type="entry name" value="K_trans_C"/>
    <property type="match status" value="1"/>
</dbReference>
<keyword evidence="4 12" id="KW-1003">Cell membrane</keyword>
<feature type="transmembrane region" description="Helical" evidence="12">
    <location>
        <begin position="148"/>
        <end position="173"/>
    </location>
</feature>
<evidence type="ECO:0000259" key="15">
    <source>
        <dbReference type="Pfam" id="PF22776"/>
    </source>
</evidence>
<comment type="subcellular location">
    <subcellularLocation>
        <location evidence="12">Cell membrane</location>
        <topology evidence="12">Multi-pass membrane protein</topology>
    </subcellularLocation>
    <subcellularLocation>
        <location evidence="1">Membrane</location>
        <topology evidence="1">Multi-pass membrane protein</topology>
    </subcellularLocation>
</comment>
<keyword evidence="7 12" id="KW-0769">Symport</keyword>
<evidence type="ECO:0000256" key="13">
    <source>
        <dbReference type="SAM" id="MobiDB-lite"/>
    </source>
</evidence>
<dbReference type="InterPro" id="IPR053951">
    <property type="entry name" value="K_trans_N"/>
</dbReference>
<dbReference type="InterPro" id="IPR023051">
    <property type="entry name" value="Kup"/>
</dbReference>
<feature type="transmembrane region" description="Helical" evidence="12">
    <location>
        <begin position="215"/>
        <end position="236"/>
    </location>
</feature>
<dbReference type="PANTHER" id="PTHR30540">
    <property type="entry name" value="OSMOTIC STRESS POTASSIUM TRANSPORTER"/>
    <property type="match status" value="1"/>
</dbReference>
<evidence type="ECO:0000256" key="7">
    <source>
        <dbReference type="ARBA" id="ARBA00022847"/>
    </source>
</evidence>
<dbReference type="Pfam" id="PF02705">
    <property type="entry name" value="K_trans"/>
    <property type="match status" value="1"/>
</dbReference>
<sequence length="668" mass="72205">MSAEPLDPPVPPAGDRRGVPPAAPPSASTAELPAHHAGLDHAPANPTGRRLALLTLTALGVVYGDIGTSPLYALKECFNREYGLDVTPGNVYGVLSLIVWSLVLIVTVKYVTFILRADNKGEGGVLALLALVLQRMHRAEDAPWRRSLVVLGIFGGAFLYGDGIITPAISVLSAVEGIEIATPQLKRYVVPIAFAIIAALFAVQKKGTAKVGGLFGWVMLVWFVSIAALGVSGIAAHPEVLAAVNPWYAVRFFLDHPERSFVVLGAVVLVVTGGEALYADMGHFGRRPIRVAWYSLVLPALLLNYFGQGALIIGSTAAVENPFYLLAPRWFLLPLLVIATSAAIVASQALISGAFSLTQQAVQLGYTPRVTIVHTSTEHAGQIYVPEINKALAVGTLLLVVTFGSATALGAAYGVAVTGTMAITSVLFYVVTRTHWNWPRARARAFLAFFLAIDLAFFAANLLKVPHGGWVPLAIAAGVFVLMTTWKRGRTLLQDSLNRSTLPLNLLLEDVARRKTTRVPGTAVFMTSGRDGVPVVLMHHLKHNKVLHQQVVLLSVQTAEVPDVDEEELLTVEELGQGFYRVVATYGFMETPDVPEILRFSRKRGLRTTPHDTSFYLGRERLLPIGSAPMAAWRKKLFVVMSRNARSATEFFGLPPNRVVELGAQIEF</sequence>
<evidence type="ECO:0000256" key="9">
    <source>
        <dbReference type="ARBA" id="ARBA00022989"/>
    </source>
</evidence>
<keyword evidence="11 12" id="KW-0472">Membrane</keyword>
<keyword evidence="8 12" id="KW-0630">Potassium</keyword>
<evidence type="ECO:0000256" key="4">
    <source>
        <dbReference type="ARBA" id="ARBA00022475"/>
    </source>
</evidence>
<feature type="transmembrane region" description="Helical" evidence="12">
    <location>
        <begin position="185"/>
        <end position="203"/>
    </location>
</feature>
<evidence type="ECO:0000256" key="6">
    <source>
        <dbReference type="ARBA" id="ARBA00022692"/>
    </source>
</evidence>
<keyword evidence="5 12" id="KW-0633">Potassium transport</keyword>
<feature type="transmembrane region" description="Helical" evidence="12">
    <location>
        <begin position="388"/>
        <end position="406"/>
    </location>
</feature>
<dbReference type="AlphaFoldDB" id="A0A6J4KAG3"/>
<evidence type="ECO:0000256" key="2">
    <source>
        <dbReference type="ARBA" id="ARBA00007019"/>
    </source>
</evidence>
<evidence type="ECO:0000256" key="12">
    <source>
        <dbReference type="HAMAP-Rule" id="MF_01522"/>
    </source>
</evidence>
<feature type="transmembrane region" description="Helical" evidence="12">
    <location>
        <begin position="443"/>
        <end position="463"/>
    </location>
</feature>
<evidence type="ECO:0000256" key="11">
    <source>
        <dbReference type="ARBA" id="ARBA00023136"/>
    </source>
</evidence>